<dbReference type="EMBL" id="KL584759">
    <property type="protein sequence ID" value="KEQ95372.1"/>
    <property type="molecule type" value="Genomic_DNA"/>
</dbReference>
<name>A0A074YMN7_AURSE</name>
<keyword evidence="1" id="KW-0732">Signal</keyword>
<dbReference type="GeneID" id="25372066"/>
<dbReference type="HOGENOM" id="CLU_966355_0_0_1"/>
<gene>
    <name evidence="2" type="ORF">AUEXF2481DRAFT_88806</name>
</gene>
<feature type="signal peptide" evidence="1">
    <location>
        <begin position="1"/>
        <end position="16"/>
    </location>
</feature>
<proteinExistence type="predicted"/>
<dbReference type="Proteomes" id="UP000030641">
    <property type="component" value="Unassembled WGS sequence"/>
</dbReference>
<organism evidence="2 3">
    <name type="scientific">Aureobasidium subglaciale (strain EXF-2481)</name>
    <name type="common">Aureobasidium pullulans var. subglaciale</name>
    <dbReference type="NCBI Taxonomy" id="1043005"/>
    <lineage>
        <taxon>Eukaryota</taxon>
        <taxon>Fungi</taxon>
        <taxon>Dikarya</taxon>
        <taxon>Ascomycota</taxon>
        <taxon>Pezizomycotina</taxon>
        <taxon>Dothideomycetes</taxon>
        <taxon>Dothideomycetidae</taxon>
        <taxon>Dothideales</taxon>
        <taxon>Saccotheciaceae</taxon>
        <taxon>Aureobasidium</taxon>
    </lineage>
</organism>
<sequence>MHSLFSLLALSSVAAALTTTKSMVCNADLCLRSIRATNTPGRLAQGVADCSSFLRATVTPATYTSTSTVTVESVSVTTSTSTNTGTVFTTQTLYSVFGGSVITPAPRATVQKRDLRIASPNTVSDKIVAALPVPNLEKRQQTVSPSVIPAYASPCSGAVRYSSACSCVGATATTITAATPTTVFITTMTTISVSTAIASATTTTTITVQTTSAVCVPPSYGYDYVGGYTSSGPGQGNIGATFPSFPDINDQQGCCAKCFETPNCFIYYLSGGCSLYVLNSAPVTSGSDQCPAGVALEYTSSGNLFGLGACAVYAGSG</sequence>
<keyword evidence="3" id="KW-1185">Reference proteome</keyword>
<evidence type="ECO:0008006" key="4">
    <source>
        <dbReference type="Google" id="ProtNLM"/>
    </source>
</evidence>
<dbReference type="InParanoid" id="A0A074YMN7"/>
<feature type="chain" id="PRO_5001704589" description="Apple domain-containing protein" evidence="1">
    <location>
        <begin position="17"/>
        <end position="317"/>
    </location>
</feature>
<accession>A0A074YMN7</accession>
<evidence type="ECO:0000313" key="3">
    <source>
        <dbReference type="Proteomes" id="UP000030641"/>
    </source>
</evidence>
<dbReference type="STRING" id="1043005.A0A074YMN7"/>
<reference evidence="2 3" key="1">
    <citation type="journal article" date="2014" name="BMC Genomics">
        <title>Genome sequencing of four Aureobasidium pullulans varieties: biotechnological potential, stress tolerance, and description of new species.</title>
        <authorList>
            <person name="Gostin Ar C."/>
            <person name="Ohm R.A."/>
            <person name="Kogej T."/>
            <person name="Sonjak S."/>
            <person name="Turk M."/>
            <person name="Zajc J."/>
            <person name="Zalar P."/>
            <person name="Grube M."/>
            <person name="Sun H."/>
            <person name="Han J."/>
            <person name="Sharma A."/>
            <person name="Chiniquy J."/>
            <person name="Ngan C.Y."/>
            <person name="Lipzen A."/>
            <person name="Barry K."/>
            <person name="Grigoriev I.V."/>
            <person name="Gunde-Cimerman N."/>
        </authorList>
    </citation>
    <scope>NUCLEOTIDE SEQUENCE [LARGE SCALE GENOMIC DNA]</scope>
    <source>
        <strain evidence="2 3">EXF-2481</strain>
    </source>
</reference>
<dbReference type="AlphaFoldDB" id="A0A074YMN7"/>
<protein>
    <recommendedName>
        <fullName evidence="4">Apple domain-containing protein</fullName>
    </recommendedName>
</protein>
<dbReference type="RefSeq" id="XP_013343947.1">
    <property type="nucleotide sequence ID" value="XM_013488493.1"/>
</dbReference>
<dbReference type="OMA" id="ACANSCK"/>
<evidence type="ECO:0000313" key="2">
    <source>
        <dbReference type="EMBL" id="KEQ95372.1"/>
    </source>
</evidence>
<dbReference type="OrthoDB" id="5596743at2759"/>
<evidence type="ECO:0000256" key="1">
    <source>
        <dbReference type="SAM" id="SignalP"/>
    </source>
</evidence>